<dbReference type="GO" id="GO:0005543">
    <property type="term" value="F:phospholipid binding"/>
    <property type="evidence" value="ECO:0007669"/>
    <property type="project" value="TreeGrafter"/>
</dbReference>
<dbReference type="InterPro" id="IPR004148">
    <property type="entry name" value="BAR_dom"/>
</dbReference>
<keyword evidence="2" id="KW-0963">Cytoplasm</keyword>
<dbReference type="SUPFAM" id="SSF103657">
    <property type="entry name" value="BAR/IMD domain-like"/>
    <property type="match status" value="2"/>
</dbReference>
<protein>
    <recommendedName>
        <fullName evidence="4">BAR domain-containing protein</fullName>
    </recommendedName>
</protein>
<evidence type="ECO:0000256" key="1">
    <source>
        <dbReference type="ARBA" id="ARBA00004496"/>
    </source>
</evidence>
<feature type="region of interest" description="Disordered" evidence="3">
    <location>
        <begin position="250"/>
        <end position="295"/>
    </location>
</feature>
<keyword evidence="6" id="KW-1185">Reference proteome</keyword>
<feature type="compositionally biased region" description="Polar residues" evidence="3">
    <location>
        <begin position="250"/>
        <end position="265"/>
    </location>
</feature>
<dbReference type="InterPro" id="IPR003005">
    <property type="entry name" value="Amphiphysin"/>
</dbReference>
<organism evidence="5 6">
    <name type="scientific">Cryptomeria japonica</name>
    <name type="common">Japanese cedar</name>
    <name type="synonym">Cupressus japonica</name>
    <dbReference type="NCBI Taxonomy" id="3369"/>
    <lineage>
        <taxon>Eukaryota</taxon>
        <taxon>Viridiplantae</taxon>
        <taxon>Streptophyta</taxon>
        <taxon>Embryophyta</taxon>
        <taxon>Tracheophyta</taxon>
        <taxon>Spermatophyta</taxon>
        <taxon>Pinopsida</taxon>
        <taxon>Pinidae</taxon>
        <taxon>Conifers II</taxon>
        <taxon>Cupressales</taxon>
        <taxon>Cupressaceae</taxon>
        <taxon>Cryptomeria</taxon>
    </lineage>
</organism>
<feature type="region of interest" description="Disordered" evidence="3">
    <location>
        <begin position="520"/>
        <end position="610"/>
    </location>
</feature>
<dbReference type="InterPro" id="IPR027267">
    <property type="entry name" value="AH/BAR_dom_sf"/>
</dbReference>
<reference evidence="5" key="1">
    <citation type="submission" date="2022-12" db="EMBL/GenBank/DDBJ databases">
        <title>Chromosome-Level Genome Assembly of Japanese Cedar (Cryptomeriajaponica D. Don).</title>
        <authorList>
            <person name="Fujino T."/>
            <person name="Yamaguchi K."/>
            <person name="Yokoyama T."/>
            <person name="Hamanaka T."/>
            <person name="Harazono Y."/>
            <person name="Kamada H."/>
            <person name="Kobayashi W."/>
            <person name="Ujino-Ihara T."/>
            <person name="Uchiyama K."/>
            <person name="Matsumoto A."/>
            <person name="Izuno A."/>
            <person name="Tsumura Y."/>
            <person name="Toyoda A."/>
            <person name="Shigenobu S."/>
            <person name="Moriguchi Y."/>
            <person name="Ueno S."/>
            <person name="Kasahara M."/>
        </authorList>
    </citation>
    <scope>NUCLEOTIDE SEQUENCE</scope>
</reference>
<dbReference type="SMART" id="SM00721">
    <property type="entry name" value="BAR"/>
    <property type="match status" value="1"/>
</dbReference>
<feature type="region of interest" description="Disordered" evidence="3">
    <location>
        <begin position="205"/>
        <end position="224"/>
    </location>
</feature>
<feature type="compositionally biased region" description="Polar residues" evidence="3">
    <location>
        <begin position="1"/>
        <end position="10"/>
    </location>
</feature>
<feature type="compositionally biased region" description="Low complexity" evidence="3">
    <location>
        <begin position="535"/>
        <end position="575"/>
    </location>
</feature>
<evidence type="ECO:0000313" key="6">
    <source>
        <dbReference type="Proteomes" id="UP001234787"/>
    </source>
</evidence>
<accession>A0AAD3NSN0</accession>
<evidence type="ECO:0000259" key="4">
    <source>
        <dbReference type="SMART" id="SM00721"/>
    </source>
</evidence>
<dbReference type="Pfam" id="PF03114">
    <property type="entry name" value="BAR"/>
    <property type="match status" value="1"/>
</dbReference>
<evidence type="ECO:0000313" key="5">
    <source>
        <dbReference type="EMBL" id="GLJ59179.1"/>
    </source>
</evidence>
<dbReference type="EMBL" id="BSEH01000745">
    <property type="protein sequence ID" value="GLJ59179.1"/>
    <property type="molecule type" value="Genomic_DNA"/>
</dbReference>
<feature type="region of interest" description="Disordered" evidence="3">
    <location>
        <begin position="1"/>
        <end position="70"/>
    </location>
</feature>
<evidence type="ECO:0000256" key="2">
    <source>
        <dbReference type="ARBA" id="ARBA00022490"/>
    </source>
</evidence>
<dbReference type="AlphaFoldDB" id="A0AAD3NSN0"/>
<dbReference type="GO" id="GO:0005737">
    <property type="term" value="C:cytoplasm"/>
    <property type="evidence" value="ECO:0007669"/>
    <property type="project" value="UniProtKB-SubCell"/>
</dbReference>
<comment type="caution">
    <text evidence="5">The sequence shown here is derived from an EMBL/GenBank/DDBJ whole genome shotgun (WGS) entry which is preliminary data.</text>
</comment>
<feature type="domain" description="BAR" evidence="4">
    <location>
        <begin position="295"/>
        <end position="480"/>
    </location>
</feature>
<proteinExistence type="predicted"/>
<evidence type="ECO:0000256" key="3">
    <source>
        <dbReference type="SAM" id="MobiDB-lite"/>
    </source>
</evidence>
<comment type="subcellular location">
    <subcellularLocation>
        <location evidence="1">Cytoplasm</location>
    </subcellularLocation>
</comment>
<dbReference type="PANTHER" id="PTHR46514:SF3">
    <property type="entry name" value="AMPHIPHYSIN"/>
    <property type="match status" value="1"/>
</dbReference>
<feature type="compositionally biased region" description="Polar residues" evidence="3">
    <location>
        <begin position="276"/>
        <end position="290"/>
    </location>
</feature>
<dbReference type="PANTHER" id="PTHR46514">
    <property type="entry name" value="AMPHIPHYSIN"/>
    <property type="match status" value="1"/>
</dbReference>
<dbReference type="Proteomes" id="UP001234787">
    <property type="component" value="Unassembled WGS sequence"/>
</dbReference>
<dbReference type="Gene3D" id="1.20.1270.60">
    <property type="entry name" value="Arfaptin homology (AH) domain/BAR domain"/>
    <property type="match status" value="2"/>
</dbReference>
<feature type="compositionally biased region" description="Low complexity" evidence="3">
    <location>
        <begin position="34"/>
        <end position="63"/>
    </location>
</feature>
<sequence length="750" mass="82016">MITSTGLQQLTRRHDTNSPQHQQLRRTCLWPTKQSALQSGQSSSPAAAAPNGGVSQSQSRSQSTFSAPDAERSLTAANLNAQPWPAYRAQSGCGWSTFANGAKFRVHSRHHSISRLNELARPQQTNGLLRSGNNCATTATTNGRLKEPLNLVAQLMPEKPQVVCEERDPIERQALHKVGSLHPGEIQQVSHSNNKSVERINLQTKLETSSHRQQQRQLIVHQSSDSKYKFKATNKGLMMSNGTMQSIQSLSMQLNQAKARSNQSDLNDDSGLEEPSSLQSIAQSGTSSAGKLSKLMGKKATRVKELVLQNLGKADRTADELFEMYEQNFHKQQAQALRLQKEFKNYVMCMKVNKKRLQLQRAQQQPPVGSSGGARSAFRSAFMLGGGPASGGGRQTNDSLQTATSQLVDEARLLKLREQYNYCKVMYETINSELHEELPMVYEKKMKHLLMSLQNYFSFEAQFHSNASKLFATAGDVIDELPMSVLQAAAHLHSRHQMIRRNSSSLSSAADGGAAIVATEVTDSKVPPSEVDGYNDNINNNNNNKQISAGSSGMGSSRGESSLDSSSSPDEGASLTADSPAQNHHHHLRHSPSDDANQDAQMDADQEEIESSLRVCHLQDEPRPIESSAGRGQHNVDGEQMVQGEACSSSSDIVIDSGATERIPSEQTVDSAIDTETQLNLFGQIKEAEQQVAAELDKQADSVANNDANDGVAKKRGHLSLQGENKLQVFGRGRRRALFRGGRNLTGCRV</sequence>
<gene>
    <name evidence="5" type="ORF">SUGI_1496550</name>
</gene>
<name>A0AAD3NSN0_CRYJA</name>
<dbReference type="GO" id="GO:0005886">
    <property type="term" value="C:plasma membrane"/>
    <property type="evidence" value="ECO:0007669"/>
    <property type="project" value="TreeGrafter"/>
</dbReference>